<reference evidence="13 14" key="1">
    <citation type="journal article" date="2011" name="J. Bacteriol.">
        <title>Draft genome sequence of the anoxygenic filamentous phototrophic bacterium Oscillochloris trichoides subsp. DG-6.</title>
        <authorList>
            <person name="Kuznetsov B.B."/>
            <person name="Ivanovsky R.N."/>
            <person name="Keppen O.I."/>
            <person name="Sukhacheva M.V."/>
            <person name="Bumazhkin B.K."/>
            <person name="Patutina E.O."/>
            <person name="Beletsky A.V."/>
            <person name="Mardanov A.V."/>
            <person name="Baslerov R.V."/>
            <person name="Panteleeva A.N."/>
            <person name="Kolganova T.V."/>
            <person name="Ravin N.V."/>
            <person name="Skryabin K.G."/>
        </authorList>
    </citation>
    <scope>NUCLEOTIDE SEQUENCE [LARGE SCALE GENOMIC DNA]</scope>
    <source>
        <strain evidence="13 14">DG-6</strain>
    </source>
</reference>
<dbReference type="Proteomes" id="UP000054010">
    <property type="component" value="Unassembled WGS sequence"/>
</dbReference>
<dbReference type="Gene3D" id="1.10.10.10">
    <property type="entry name" value="Winged helix-like DNA-binding domain superfamily/Winged helix DNA-binding domain"/>
    <property type="match status" value="1"/>
</dbReference>
<evidence type="ECO:0000256" key="1">
    <source>
        <dbReference type="ARBA" id="ARBA00004496"/>
    </source>
</evidence>
<evidence type="ECO:0000256" key="5">
    <source>
        <dbReference type="ARBA" id="ARBA00022491"/>
    </source>
</evidence>
<feature type="binding site" evidence="12">
    <location>
        <position position="138"/>
    </location>
    <ligand>
        <name>Fe cation</name>
        <dbReference type="ChEBI" id="CHEBI:24875"/>
    </ligand>
</feature>
<keyword evidence="4" id="KW-0963">Cytoplasm</keyword>
<sequence length="159" mass="17341">MSRYLDARRETLTPAVTDLAEQLAQAGYKVTGPRLAVLRAATAHVGAFSVQELEQWLVARGESPGIASIFRTIRLLCDLNMMQRIHGLDECHRYSLGDGHGHHIVCTKCGAMVQFDECGLQPLLRELEARTGFRISAHLVEIFGLCPGCVAVGVGECPP</sequence>
<dbReference type="EMBL" id="ADVR01000079">
    <property type="protein sequence ID" value="EFO80220.1"/>
    <property type="molecule type" value="Genomic_DNA"/>
</dbReference>
<evidence type="ECO:0000256" key="12">
    <source>
        <dbReference type="PIRSR" id="PIRSR602481-2"/>
    </source>
</evidence>
<dbReference type="GO" id="GO:1900376">
    <property type="term" value="P:regulation of secondary metabolite biosynthetic process"/>
    <property type="evidence" value="ECO:0007669"/>
    <property type="project" value="TreeGrafter"/>
</dbReference>
<dbReference type="GO" id="GO:0008270">
    <property type="term" value="F:zinc ion binding"/>
    <property type="evidence" value="ECO:0007669"/>
    <property type="project" value="TreeGrafter"/>
</dbReference>
<evidence type="ECO:0000256" key="8">
    <source>
        <dbReference type="ARBA" id="ARBA00023015"/>
    </source>
</evidence>
<feature type="binding site" evidence="11">
    <location>
        <position position="149"/>
    </location>
    <ligand>
        <name>Zn(2+)</name>
        <dbReference type="ChEBI" id="CHEBI:29105"/>
    </ligand>
</feature>
<comment type="subcellular location">
    <subcellularLocation>
        <location evidence="1">Cytoplasm</location>
    </subcellularLocation>
</comment>
<dbReference type="InterPro" id="IPR002481">
    <property type="entry name" value="FUR"/>
</dbReference>
<feature type="binding site" evidence="12">
    <location>
        <position position="100"/>
    </location>
    <ligand>
        <name>Fe cation</name>
        <dbReference type="ChEBI" id="CHEBI:24875"/>
    </ligand>
</feature>
<dbReference type="GO" id="GO:0045892">
    <property type="term" value="P:negative regulation of DNA-templated transcription"/>
    <property type="evidence" value="ECO:0007669"/>
    <property type="project" value="TreeGrafter"/>
</dbReference>
<evidence type="ECO:0000313" key="14">
    <source>
        <dbReference type="Proteomes" id="UP000054010"/>
    </source>
</evidence>
<dbReference type="AlphaFoldDB" id="E1IF16"/>
<dbReference type="InterPro" id="IPR036388">
    <property type="entry name" value="WH-like_DNA-bd_sf"/>
</dbReference>
<keyword evidence="9" id="KW-0238">DNA-binding</keyword>
<dbReference type="PANTHER" id="PTHR33202">
    <property type="entry name" value="ZINC UPTAKE REGULATION PROTEIN"/>
    <property type="match status" value="1"/>
</dbReference>
<dbReference type="InterPro" id="IPR043135">
    <property type="entry name" value="Fur_C"/>
</dbReference>
<comment type="cofactor">
    <cofactor evidence="11">
        <name>Zn(2+)</name>
        <dbReference type="ChEBI" id="CHEBI:29105"/>
    </cofactor>
    <text evidence="11">Binds 1 zinc ion per subunit.</text>
</comment>
<proteinExistence type="inferred from homology"/>
<dbReference type="Pfam" id="PF01475">
    <property type="entry name" value="FUR"/>
    <property type="match status" value="1"/>
</dbReference>
<evidence type="ECO:0000256" key="10">
    <source>
        <dbReference type="ARBA" id="ARBA00023163"/>
    </source>
</evidence>
<dbReference type="Gene3D" id="3.30.1490.190">
    <property type="match status" value="1"/>
</dbReference>
<feature type="binding site" evidence="11">
    <location>
        <position position="106"/>
    </location>
    <ligand>
        <name>Zn(2+)</name>
        <dbReference type="ChEBI" id="CHEBI:29105"/>
    </ligand>
</feature>
<feature type="binding site" evidence="11">
    <location>
        <position position="109"/>
    </location>
    <ligand>
        <name>Zn(2+)</name>
        <dbReference type="ChEBI" id="CHEBI:29105"/>
    </ligand>
</feature>
<dbReference type="CDD" id="cd07153">
    <property type="entry name" value="Fur_like"/>
    <property type="match status" value="1"/>
</dbReference>
<dbReference type="SUPFAM" id="SSF46785">
    <property type="entry name" value="Winged helix' DNA-binding domain"/>
    <property type="match status" value="1"/>
</dbReference>
<keyword evidence="6 11" id="KW-0479">Metal-binding</keyword>
<comment type="similarity">
    <text evidence="2">Belongs to the Fur family.</text>
</comment>
<evidence type="ECO:0000256" key="7">
    <source>
        <dbReference type="ARBA" id="ARBA00022833"/>
    </source>
</evidence>
<dbReference type="InterPro" id="IPR036390">
    <property type="entry name" value="WH_DNA-bd_sf"/>
</dbReference>
<dbReference type="GO" id="GO:0000976">
    <property type="term" value="F:transcription cis-regulatory region binding"/>
    <property type="evidence" value="ECO:0007669"/>
    <property type="project" value="TreeGrafter"/>
</dbReference>
<dbReference type="HOGENOM" id="CLU_096072_4_2_0"/>
<dbReference type="PANTHER" id="PTHR33202:SF2">
    <property type="entry name" value="FERRIC UPTAKE REGULATION PROTEIN"/>
    <property type="match status" value="1"/>
</dbReference>
<dbReference type="GO" id="GO:0003700">
    <property type="term" value="F:DNA-binding transcription factor activity"/>
    <property type="evidence" value="ECO:0007669"/>
    <property type="project" value="InterPro"/>
</dbReference>
<evidence type="ECO:0000256" key="4">
    <source>
        <dbReference type="ARBA" id="ARBA00022490"/>
    </source>
</evidence>
<keyword evidence="10" id="KW-0804">Transcription</keyword>
<evidence type="ECO:0000256" key="3">
    <source>
        <dbReference type="ARBA" id="ARBA00011738"/>
    </source>
</evidence>
<comment type="caution">
    <text evidence="13">The sequence shown here is derived from an EMBL/GenBank/DDBJ whole genome shotgun (WGS) entry which is preliminary data.</text>
</comment>
<keyword evidence="5" id="KW-0678">Repressor</keyword>
<evidence type="ECO:0000256" key="2">
    <source>
        <dbReference type="ARBA" id="ARBA00007957"/>
    </source>
</evidence>
<evidence type="ECO:0000256" key="9">
    <source>
        <dbReference type="ARBA" id="ARBA00023125"/>
    </source>
</evidence>
<evidence type="ECO:0000256" key="6">
    <source>
        <dbReference type="ARBA" id="ARBA00022723"/>
    </source>
</evidence>
<protein>
    <submittedName>
        <fullName evidence="13">Ferric uptake regulator family protein</fullName>
    </submittedName>
</protein>
<comment type="cofactor">
    <cofactor evidence="12">
        <name>Mn(2+)</name>
        <dbReference type="ChEBI" id="CHEBI:29035"/>
    </cofactor>
    <cofactor evidence="12">
        <name>Fe(2+)</name>
        <dbReference type="ChEBI" id="CHEBI:29033"/>
    </cofactor>
    <text evidence="12">Binds 1 Mn(2+) or Fe(2+) ion per subunit.</text>
</comment>
<keyword evidence="7 11" id="KW-0862">Zinc</keyword>
<keyword evidence="12" id="KW-0408">Iron</keyword>
<evidence type="ECO:0000313" key="13">
    <source>
        <dbReference type="EMBL" id="EFO80220.1"/>
    </source>
</evidence>
<keyword evidence="14" id="KW-1185">Reference proteome</keyword>
<organism evidence="13 14">
    <name type="scientific">Oscillochloris trichoides DG-6</name>
    <dbReference type="NCBI Taxonomy" id="765420"/>
    <lineage>
        <taxon>Bacteria</taxon>
        <taxon>Bacillati</taxon>
        <taxon>Chloroflexota</taxon>
        <taxon>Chloroflexia</taxon>
        <taxon>Chloroflexales</taxon>
        <taxon>Chloroflexineae</taxon>
        <taxon>Oscillochloridaceae</taxon>
        <taxon>Oscillochloris</taxon>
    </lineage>
</organism>
<accession>E1IF16</accession>
<feature type="binding site" evidence="11">
    <location>
        <position position="146"/>
    </location>
    <ligand>
        <name>Zn(2+)</name>
        <dbReference type="ChEBI" id="CHEBI:29105"/>
    </ligand>
</feature>
<comment type="subunit">
    <text evidence="3">Homodimer.</text>
</comment>
<dbReference type="OrthoDB" id="8659436at2"/>
<keyword evidence="8" id="KW-0805">Transcription regulation</keyword>
<evidence type="ECO:0000256" key="11">
    <source>
        <dbReference type="PIRSR" id="PIRSR602481-1"/>
    </source>
</evidence>
<dbReference type="eggNOG" id="COG0735">
    <property type="taxonomic scope" value="Bacteria"/>
</dbReference>
<dbReference type="STRING" id="765420.OSCT_1917"/>
<gene>
    <name evidence="13" type="ORF">OSCT_1917</name>
</gene>
<dbReference type="GO" id="GO:0005829">
    <property type="term" value="C:cytosol"/>
    <property type="evidence" value="ECO:0007669"/>
    <property type="project" value="TreeGrafter"/>
</dbReference>
<name>E1IF16_9CHLR</name>